<organism evidence="2 4">
    <name type="scientific">Streptomyces caniferus</name>
    <dbReference type="NCBI Taxonomy" id="285557"/>
    <lineage>
        <taxon>Bacteria</taxon>
        <taxon>Bacillati</taxon>
        <taxon>Actinomycetota</taxon>
        <taxon>Actinomycetes</taxon>
        <taxon>Kitasatosporales</taxon>
        <taxon>Streptomycetaceae</taxon>
        <taxon>Streptomyces</taxon>
    </lineage>
</organism>
<evidence type="ECO:0000313" key="4">
    <source>
        <dbReference type="Proteomes" id="UP000435837"/>
    </source>
</evidence>
<evidence type="ECO:0000313" key="5">
    <source>
        <dbReference type="Proteomes" id="UP001432292"/>
    </source>
</evidence>
<evidence type="ECO:0000256" key="1">
    <source>
        <dbReference type="SAM" id="MobiDB-lite"/>
    </source>
</evidence>
<dbReference type="Proteomes" id="UP000435837">
    <property type="component" value="Unassembled WGS sequence"/>
</dbReference>
<dbReference type="RefSeq" id="WP_159478880.1">
    <property type="nucleotide sequence ID" value="NZ_BAAATH010000029.1"/>
</dbReference>
<dbReference type="AlphaFoldDB" id="A0A640SAY6"/>
<evidence type="ECO:0000313" key="2">
    <source>
        <dbReference type="EMBL" id="GFE08218.1"/>
    </source>
</evidence>
<dbReference type="Proteomes" id="UP001432292">
    <property type="component" value="Chromosome"/>
</dbReference>
<reference evidence="3" key="2">
    <citation type="submission" date="2022-10" db="EMBL/GenBank/DDBJ databases">
        <title>The complete genomes of actinobacterial strains from the NBC collection.</title>
        <authorList>
            <person name="Joergensen T.S."/>
            <person name="Alvarez Arevalo M."/>
            <person name="Sterndorff E.B."/>
            <person name="Faurdal D."/>
            <person name="Vuksanovic O."/>
            <person name="Mourched A.-S."/>
            <person name="Charusanti P."/>
            <person name="Shaw S."/>
            <person name="Blin K."/>
            <person name="Weber T."/>
        </authorList>
    </citation>
    <scope>NUCLEOTIDE SEQUENCE</scope>
    <source>
        <strain evidence="3">NBC_01256</strain>
    </source>
</reference>
<dbReference type="EMBL" id="CP108473">
    <property type="protein sequence ID" value="WUS26880.1"/>
    <property type="molecule type" value="Genomic_DNA"/>
</dbReference>
<dbReference type="GeneID" id="96633972"/>
<gene>
    <name evidence="3" type="ORF">OG727_33875</name>
    <name evidence="2" type="ORF">Scani_44860</name>
</gene>
<evidence type="ECO:0000313" key="3">
    <source>
        <dbReference type="EMBL" id="WUS26880.1"/>
    </source>
</evidence>
<dbReference type="EMBL" id="BLIN01000005">
    <property type="protein sequence ID" value="GFE08218.1"/>
    <property type="molecule type" value="Genomic_DNA"/>
</dbReference>
<sequence length="75" mass="7759">MPVPLFHPSSAGSGAGHLRPGEGRPFPHVIVVPPQPPTWQGRFPVPPAAPRQPVVADRTVRIRSAAPADGSEAGA</sequence>
<feature type="region of interest" description="Disordered" evidence="1">
    <location>
        <begin position="1"/>
        <end position="27"/>
    </location>
</feature>
<reference evidence="2 4" key="1">
    <citation type="submission" date="2019-12" db="EMBL/GenBank/DDBJ databases">
        <title>Whole genome shotgun sequence of Streptomyces caniferus NBRC 15389.</title>
        <authorList>
            <person name="Ichikawa N."/>
            <person name="Kimura A."/>
            <person name="Kitahashi Y."/>
            <person name="Komaki H."/>
            <person name="Tamura T."/>
        </authorList>
    </citation>
    <scope>NUCLEOTIDE SEQUENCE [LARGE SCALE GENOMIC DNA]</scope>
    <source>
        <strain evidence="2 4">NBRC 15389</strain>
    </source>
</reference>
<proteinExistence type="predicted"/>
<protein>
    <submittedName>
        <fullName evidence="2">Uncharacterized protein</fullName>
    </submittedName>
</protein>
<keyword evidence="5" id="KW-1185">Reference proteome</keyword>
<name>A0A640SAY6_9ACTN</name>
<accession>A0A640SAY6</accession>